<organism evidence="1 2">
    <name type="scientific">Blastochloris tepida</name>
    <dbReference type="NCBI Taxonomy" id="2233851"/>
    <lineage>
        <taxon>Bacteria</taxon>
        <taxon>Pseudomonadati</taxon>
        <taxon>Pseudomonadota</taxon>
        <taxon>Alphaproteobacteria</taxon>
        <taxon>Hyphomicrobiales</taxon>
        <taxon>Blastochloridaceae</taxon>
        <taxon>Blastochloris</taxon>
    </lineage>
</organism>
<protein>
    <recommendedName>
        <fullName evidence="3">PilZ domain-containing protein</fullName>
    </recommendedName>
</protein>
<dbReference type="EMBL" id="AP018907">
    <property type="protein sequence ID" value="BBF93680.1"/>
    <property type="molecule type" value="Genomic_DNA"/>
</dbReference>
<sequence length="93" mass="10416">MTERRLQRRERTLRGARIAFGNMSITIDCVVRDLTSRGARLRVPSTVGVPSVFHLLHQRDGSIQRCQVAWRTETEVGVEFIDQAAPAAAAQRA</sequence>
<dbReference type="RefSeq" id="WP_126400809.1">
    <property type="nucleotide sequence ID" value="NZ_AP018907.1"/>
</dbReference>
<proteinExistence type="predicted"/>
<evidence type="ECO:0008006" key="3">
    <source>
        <dbReference type="Google" id="ProtNLM"/>
    </source>
</evidence>
<evidence type="ECO:0000313" key="1">
    <source>
        <dbReference type="EMBL" id="BBF93680.1"/>
    </source>
</evidence>
<dbReference type="KEGG" id="blag:BLTE_23650"/>
<name>A0A348G297_9HYPH</name>
<accession>A0A348G297</accession>
<dbReference type="Proteomes" id="UP000266934">
    <property type="component" value="Chromosome"/>
</dbReference>
<gene>
    <name evidence="1" type="ORF">BLTE_23650</name>
</gene>
<dbReference type="AlphaFoldDB" id="A0A348G297"/>
<reference evidence="1 2" key="1">
    <citation type="submission" date="2018-08" db="EMBL/GenBank/DDBJ databases">
        <title>Complete genome sequencing of Blastochloris tepida GI.</title>
        <authorList>
            <person name="Tsukatani Y."/>
            <person name="Mori H."/>
        </authorList>
    </citation>
    <scope>NUCLEOTIDE SEQUENCE [LARGE SCALE GENOMIC DNA]</scope>
    <source>
        <strain evidence="1 2">GI</strain>
    </source>
</reference>
<dbReference type="SUPFAM" id="SSF141371">
    <property type="entry name" value="PilZ domain-like"/>
    <property type="match status" value="1"/>
</dbReference>
<dbReference type="OrthoDB" id="7210926at2"/>
<evidence type="ECO:0000313" key="2">
    <source>
        <dbReference type="Proteomes" id="UP000266934"/>
    </source>
</evidence>
<keyword evidence="2" id="KW-1185">Reference proteome</keyword>